<protein>
    <recommendedName>
        <fullName evidence="4">DUF3300 domain-containing protein</fullName>
    </recommendedName>
</protein>
<feature type="compositionally biased region" description="Low complexity" evidence="1">
    <location>
        <begin position="284"/>
        <end position="293"/>
    </location>
</feature>
<feature type="compositionally biased region" description="Basic and acidic residues" evidence="1">
    <location>
        <begin position="232"/>
        <end position="254"/>
    </location>
</feature>
<sequence length="326" mass="36886">MQSIKIILLMIAITLTGCGDPYIEQVKGQTPITEQRIAQLGNALENGQVRNANLINQYAEKILSINPDMEPLVEEFKKDATINGPMYLALLDRIQTVKSQPQMFESNQAVYQELLNIYQAGDPVLYSDALSDPLNVLADMSAGALPRINSVSKEQGLAANNAQDFGVGSQLVGNPSYGSWQTDSSGMSFWAWYGMYSMMGNMFGGNRIYYDSWGRNRGYSYYNDYGRSRYTSPRDMRKQSQVETRTRKSFESKGQKFTSTYSKNRKGSSGLSKQSQNAQKTASKFRSNGSSKSKFSKKSRYSKQATKPRFRQKRKSFISRGFRRRR</sequence>
<feature type="compositionally biased region" description="Basic residues" evidence="1">
    <location>
        <begin position="294"/>
        <end position="326"/>
    </location>
</feature>
<organism evidence="2 3">
    <name type="scientific">Thalassotalea nanhaiensis</name>
    <dbReference type="NCBI Taxonomy" id="3065648"/>
    <lineage>
        <taxon>Bacteria</taxon>
        <taxon>Pseudomonadati</taxon>
        <taxon>Pseudomonadota</taxon>
        <taxon>Gammaproteobacteria</taxon>
        <taxon>Alteromonadales</taxon>
        <taxon>Colwelliaceae</taxon>
        <taxon>Thalassotalea</taxon>
    </lineage>
</organism>
<feature type="region of interest" description="Disordered" evidence="1">
    <location>
        <begin position="230"/>
        <end position="326"/>
    </location>
</feature>
<proteinExistence type="predicted"/>
<keyword evidence="3" id="KW-1185">Reference proteome</keyword>
<gene>
    <name evidence="2" type="ORF">RI845_15410</name>
</gene>
<feature type="compositionally biased region" description="Polar residues" evidence="1">
    <location>
        <begin position="255"/>
        <end position="282"/>
    </location>
</feature>
<reference evidence="3" key="1">
    <citation type="submission" date="2023-09" db="EMBL/GenBank/DDBJ databases">
        <authorList>
            <person name="Li S."/>
            <person name="Li X."/>
            <person name="Zhang C."/>
            <person name="Zhao Z."/>
        </authorList>
    </citation>
    <scope>NUCLEOTIDE SEQUENCE [LARGE SCALE GENOMIC DNA]</scope>
    <source>
        <strain evidence="3">SQ345</strain>
    </source>
</reference>
<evidence type="ECO:0000313" key="2">
    <source>
        <dbReference type="EMBL" id="WNC67901.1"/>
    </source>
</evidence>
<evidence type="ECO:0000313" key="3">
    <source>
        <dbReference type="Proteomes" id="UP001248581"/>
    </source>
</evidence>
<dbReference type="RefSeq" id="WP_348387060.1">
    <property type="nucleotide sequence ID" value="NZ_CP134146.1"/>
</dbReference>
<evidence type="ECO:0008006" key="4">
    <source>
        <dbReference type="Google" id="ProtNLM"/>
    </source>
</evidence>
<name>A0ABY9TGR5_9GAMM</name>
<dbReference type="Proteomes" id="UP001248581">
    <property type="component" value="Chromosome"/>
</dbReference>
<accession>A0ABY9TGR5</accession>
<evidence type="ECO:0000256" key="1">
    <source>
        <dbReference type="SAM" id="MobiDB-lite"/>
    </source>
</evidence>
<dbReference type="EMBL" id="CP134146">
    <property type="protein sequence ID" value="WNC67901.1"/>
    <property type="molecule type" value="Genomic_DNA"/>
</dbReference>
<dbReference type="PROSITE" id="PS51257">
    <property type="entry name" value="PROKAR_LIPOPROTEIN"/>
    <property type="match status" value="1"/>
</dbReference>